<evidence type="ECO:0000256" key="2">
    <source>
        <dbReference type="ARBA" id="ARBA00023125"/>
    </source>
</evidence>
<dbReference type="CDD" id="cd07377">
    <property type="entry name" value="WHTH_GntR"/>
    <property type="match status" value="1"/>
</dbReference>
<comment type="caution">
    <text evidence="5">The sequence shown here is derived from an EMBL/GenBank/DDBJ whole genome shotgun (WGS) entry which is preliminary data.</text>
</comment>
<proteinExistence type="predicted"/>
<dbReference type="PROSITE" id="PS50949">
    <property type="entry name" value="HTH_GNTR"/>
    <property type="match status" value="1"/>
</dbReference>
<dbReference type="Pfam" id="PF00392">
    <property type="entry name" value="GntR"/>
    <property type="match status" value="1"/>
</dbReference>
<dbReference type="AlphaFoldDB" id="A0A9X2DVD4"/>
<evidence type="ECO:0000256" key="3">
    <source>
        <dbReference type="ARBA" id="ARBA00023163"/>
    </source>
</evidence>
<feature type="domain" description="HTH gntR-type" evidence="4">
    <location>
        <begin position="22"/>
        <end position="89"/>
    </location>
</feature>
<dbReference type="PANTHER" id="PTHR43537">
    <property type="entry name" value="TRANSCRIPTIONAL REGULATOR, GNTR FAMILY"/>
    <property type="match status" value="1"/>
</dbReference>
<dbReference type="Proteomes" id="UP001139179">
    <property type="component" value="Unassembled WGS sequence"/>
</dbReference>
<sequence>MNKESAEQSFEKLISTRTRNVKSLREVVVESLREAIVRGQIKSGEHLKERDLSEKLGISTTPIKEAFRILGNEGLVVTIPRKGTYVSEYVDTNIEEVLQLRAVVEGLCAKFAAAKVNDRQVDKLKAQLALMEELFEKRDIDALVEENTRFHSLIREIANNPMVTNLLNNISSFETAFRKRALTEKDEMKDGYLEHKAILQAIIERNPERAEELMKRHINRTLTNVLKK</sequence>
<evidence type="ECO:0000256" key="1">
    <source>
        <dbReference type="ARBA" id="ARBA00023015"/>
    </source>
</evidence>
<dbReference type="InterPro" id="IPR000524">
    <property type="entry name" value="Tscrpt_reg_HTH_GntR"/>
</dbReference>
<gene>
    <name evidence="5" type="ORF">M3202_18690</name>
</gene>
<dbReference type="GO" id="GO:0003677">
    <property type="term" value="F:DNA binding"/>
    <property type="evidence" value="ECO:0007669"/>
    <property type="project" value="UniProtKB-KW"/>
</dbReference>
<dbReference type="Gene3D" id="1.20.120.530">
    <property type="entry name" value="GntR ligand-binding domain-like"/>
    <property type="match status" value="1"/>
</dbReference>
<dbReference type="InterPro" id="IPR036390">
    <property type="entry name" value="WH_DNA-bd_sf"/>
</dbReference>
<evidence type="ECO:0000259" key="4">
    <source>
        <dbReference type="PROSITE" id="PS50949"/>
    </source>
</evidence>
<dbReference type="SMART" id="SM00895">
    <property type="entry name" value="FCD"/>
    <property type="match status" value="1"/>
</dbReference>
<keyword evidence="3" id="KW-0804">Transcription</keyword>
<accession>A0A9X2DVD4</accession>
<dbReference type="SUPFAM" id="SSF46785">
    <property type="entry name" value="Winged helix' DNA-binding domain"/>
    <property type="match status" value="1"/>
</dbReference>
<evidence type="ECO:0000313" key="5">
    <source>
        <dbReference type="EMBL" id="MCM3716080.1"/>
    </source>
</evidence>
<dbReference type="Pfam" id="PF07729">
    <property type="entry name" value="FCD"/>
    <property type="match status" value="1"/>
</dbReference>
<dbReference type="InterPro" id="IPR011711">
    <property type="entry name" value="GntR_C"/>
</dbReference>
<evidence type="ECO:0000313" key="6">
    <source>
        <dbReference type="Proteomes" id="UP001139179"/>
    </source>
</evidence>
<protein>
    <submittedName>
        <fullName evidence="5">GntR family transcriptional regulator</fullName>
    </submittedName>
</protein>
<dbReference type="Gene3D" id="1.10.10.10">
    <property type="entry name" value="Winged helix-like DNA-binding domain superfamily/Winged helix DNA-binding domain"/>
    <property type="match status" value="1"/>
</dbReference>
<organism evidence="5 6">
    <name type="scientific">Halalkalibacter oceani</name>
    <dbReference type="NCBI Taxonomy" id="1653776"/>
    <lineage>
        <taxon>Bacteria</taxon>
        <taxon>Bacillati</taxon>
        <taxon>Bacillota</taxon>
        <taxon>Bacilli</taxon>
        <taxon>Bacillales</taxon>
        <taxon>Bacillaceae</taxon>
        <taxon>Halalkalibacter</taxon>
    </lineage>
</organism>
<name>A0A9X2DVD4_9BACI</name>
<dbReference type="GO" id="GO:0003700">
    <property type="term" value="F:DNA-binding transcription factor activity"/>
    <property type="evidence" value="ECO:0007669"/>
    <property type="project" value="InterPro"/>
</dbReference>
<keyword evidence="6" id="KW-1185">Reference proteome</keyword>
<reference evidence="5" key="1">
    <citation type="submission" date="2022-05" db="EMBL/GenBank/DDBJ databases">
        <title>Comparative Genomics of Spacecraft Associated Microbes.</title>
        <authorList>
            <person name="Tran M.T."/>
            <person name="Wright A."/>
            <person name="Seuylemezian A."/>
            <person name="Eisen J."/>
            <person name="Coil D."/>
        </authorList>
    </citation>
    <scope>NUCLEOTIDE SEQUENCE</scope>
    <source>
        <strain evidence="5">214.1.1</strain>
    </source>
</reference>
<dbReference type="InterPro" id="IPR008920">
    <property type="entry name" value="TF_FadR/GntR_C"/>
</dbReference>
<dbReference type="SMART" id="SM00345">
    <property type="entry name" value="HTH_GNTR"/>
    <property type="match status" value="1"/>
</dbReference>
<dbReference type="SUPFAM" id="SSF48008">
    <property type="entry name" value="GntR ligand-binding domain-like"/>
    <property type="match status" value="1"/>
</dbReference>
<dbReference type="RefSeq" id="WP_251224760.1">
    <property type="nucleotide sequence ID" value="NZ_JAMBOL010000028.1"/>
</dbReference>
<dbReference type="EMBL" id="JAMBOL010000028">
    <property type="protein sequence ID" value="MCM3716080.1"/>
    <property type="molecule type" value="Genomic_DNA"/>
</dbReference>
<dbReference type="InterPro" id="IPR036388">
    <property type="entry name" value="WH-like_DNA-bd_sf"/>
</dbReference>
<keyword evidence="1" id="KW-0805">Transcription regulation</keyword>
<keyword evidence="2" id="KW-0238">DNA-binding</keyword>
<dbReference type="PANTHER" id="PTHR43537:SF24">
    <property type="entry name" value="GLUCONATE OPERON TRANSCRIPTIONAL REPRESSOR"/>
    <property type="match status" value="1"/>
</dbReference>